<protein>
    <recommendedName>
        <fullName evidence="4">DMT family transporter</fullName>
    </recommendedName>
</protein>
<sequence length="286" mass="28653">MILGLLGAIAAAVCFGLGSVLQALAARRAPTGPAADPRLLVRLAGQLPFAAGLALDVAGFLAELGSLRTLPLFVVQAVVSAELAVTAIAAGPILKIRPTRREWTAVAAVCAGLCLLGLSAGREGPARTGTALHWALLAAALLMAAAGFALARLARGAAMTIALGLLGGLGFGIVALAARVVTDLWPPQELLTDPAAYALAIGGLAGFLFYATALQRGSVTSTVAALVVAQTAVPAALGIWLLGDHSRPGWEPAAVLGFAVALAATLTLARFGEPEPEPGTERPAGT</sequence>
<reference evidence="2 3" key="1">
    <citation type="submission" date="2021-07" db="EMBL/GenBank/DDBJ databases">
        <title>Actinomadura sp. PM05-2 isolated from lichen.</title>
        <authorList>
            <person name="Somphong A."/>
            <person name="Phongsopitanun W."/>
            <person name="Tanasupawat S."/>
            <person name="Peongsungnone V."/>
        </authorList>
    </citation>
    <scope>NUCLEOTIDE SEQUENCE [LARGE SCALE GENOMIC DNA]</scope>
    <source>
        <strain evidence="2 3">PM05-2</strain>
    </source>
</reference>
<feature type="transmembrane region" description="Helical" evidence="1">
    <location>
        <begin position="254"/>
        <end position="272"/>
    </location>
</feature>
<proteinExistence type="predicted"/>
<organism evidence="2 3">
    <name type="scientific">Actinomadura parmotrematis</name>
    <dbReference type="NCBI Taxonomy" id="2864039"/>
    <lineage>
        <taxon>Bacteria</taxon>
        <taxon>Bacillati</taxon>
        <taxon>Actinomycetota</taxon>
        <taxon>Actinomycetes</taxon>
        <taxon>Streptosporangiales</taxon>
        <taxon>Thermomonosporaceae</taxon>
        <taxon>Actinomadura</taxon>
    </lineage>
</organism>
<dbReference type="Proteomes" id="UP000774570">
    <property type="component" value="Unassembled WGS sequence"/>
</dbReference>
<keyword evidence="1" id="KW-0812">Transmembrane</keyword>
<feature type="transmembrane region" description="Helical" evidence="1">
    <location>
        <begin position="132"/>
        <end position="154"/>
    </location>
</feature>
<dbReference type="PANTHER" id="PTHR40761">
    <property type="entry name" value="CONSERVED INTEGRAL MEMBRANE ALANINE VALINE AND LEUCINE RICH PROTEIN-RELATED"/>
    <property type="match status" value="1"/>
</dbReference>
<feature type="transmembrane region" description="Helical" evidence="1">
    <location>
        <begin position="70"/>
        <end position="91"/>
    </location>
</feature>
<name>A0ABS7FQS9_9ACTN</name>
<dbReference type="SUPFAM" id="SSF103481">
    <property type="entry name" value="Multidrug resistance efflux transporter EmrE"/>
    <property type="match status" value="1"/>
</dbReference>
<gene>
    <name evidence="2" type="ORF">K1Y72_10320</name>
</gene>
<evidence type="ECO:0008006" key="4">
    <source>
        <dbReference type="Google" id="ProtNLM"/>
    </source>
</evidence>
<dbReference type="InterPro" id="IPR037185">
    <property type="entry name" value="EmrE-like"/>
</dbReference>
<evidence type="ECO:0000256" key="1">
    <source>
        <dbReference type="SAM" id="Phobius"/>
    </source>
</evidence>
<evidence type="ECO:0000313" key="3">
    <source>
        <dbReference type="Proteomes" id="UP000774570"/>
    </source>
</evidence>
<keyword evidence="1" id="KW-1133">Transmembrane helix</keyword>
<accession>A0ABS7FQS9</accession>
<feature type="transmembrane region" description="Helical" evidence="1">
    <location>
        <begin position="161"/>
        <end position="182"/>
    </location>
</feature>
<dbReference type="RefSeq" id="WP_220165517.1">
    <property type="nucleotide sequence ID" value="NZ_JAIBOA010000005.1"/>
</dbReference>
<dbReference type="PANTHER" id="PTHR40761:SF1">
    <property type="entry name" value="CONSERVED INTEGRAL MEMBRANE ALANINE VALINE AND LEUCINE RICH PROTEIN-RELATED"/>
    <property type="match status" value="1"/>
</dbReference>
<dbReference type="EMBL" id="JAIBOA010000005">
    <property type="protein sequence ID" value="MBW8482763.1"/>
    <property type="molecule type" value="Genomic_DNA"/>
</dbReference>
<comment type="caution">
    <text evidence="2">The sequence shown here is derived from an EMBL/GenBank/DDBJ whole genome shotgun (WGS) entry which is preliminary data.</text>
</comment>
<evidence type="ECO:0000313" key="2">
    <source>
        <dbReference type="EMBL" id="MBW8482763.1"/>
    </source>
</evidence>
<feature type="transmembrane region" description="Helical" evidence="1">
    <location>
        <begin position="223"/>
        <end position="242"/>
    </location>
</feature>
<keyword evidence="3" id="KW-1185">Reference proteome</keyword>
<feature type="transmembrane region" description="Helical" evidence="1">
    <location>
        <begin position="194"/>
        <end position="211"/>
    </location>
</feature>
<feature type="transmembrane region" description="Helical" evidence="1">
    <location>
        <begin position="103"/>
        <end position="120"/>
    </location>
</feature>
<keyword evidence="1" id="KW-0472">Membrane</keyword>